<sequence length="100" mass="11061">MDWVASTAERIVSQFWRLPVHSRGVGRAGFPAAWLGLLAALTVFCLCVCGQVQISSYKDPSPTGLGPTRMTSFYLNYLFEGGVLKYSHILRWCGIGSFNK</sequence>
<comment type="caution">
    <text evidence="2">The sequence shown here is derived from an EMBL/GenBank/DDBJ whole genome shotgun (WGS) entry which is preliminary data.</text>
</comment>
<proteinExistence type="predicted"/>
<dbReference type="AlphaFoldDB" id="A0AAD4UMR3"/>
<reference evidence="2" key="1">
    <citation type="submission" date="2022-03" db="EMBL/GenBank/DDBJ databases">
        <title>Genomic analyses of argali, domestic sheep and their hybrids provide insights into chromosomal evolution, heterosis and genetic basis of agronomic traits.</title>
        <authorList>
            <person name="Li M."/>
        </authorList>
    </citation>
    <scope>NUCLEOTIDE SEQUENCE</scope>
    <source>
        <strain evidence="2">CAU-MHL-2022a</strain>
        <tissue evidence="2">Skin</tissue>
    </source>
</reference>
<accession>A0AAD4UMR3</accession>
<name>A0AAD4UMR3_OVIAM</name>
<gene>
    <name evidence="2" type="ORF">MG293_002965</name>
</gene>
<keyword evidence="1" id="KW-0472">Membrane</keyword>
<dbReference type="Proteomes" id="UP001214576">
    <property type="component" value="Unassembled WGS sequence"/>
</dbReference>
<feature type="transmembrane region" description="Helical" evidence="1">
    <location>
        <begin position="28"/>
        <end position="49"/>
    </location>
</feature>
<protein>
    <submittedName>
        <fullName evidence="2">Uncharacterized protein</fullName>
    </submittedName>
</protein>
<dbReference type="EMBL" id="JAKZEL010000002">
    <property type="protein sequence ID" value="KAI4546410.1"/>
    <property type="molecule type" value="Genomic_DNA"/>
</dbReference>
<evidence type="ECO:0000256" key="1">
    <source>
        <dbReference type="SAM" id="Phobius"/>
    </source>
</evidence>
<keyword evidence="1" id="KW-0812">Transmembrane</keyword>
<keyword evidence="1" id="KW-1133">Transmembrane helix</keyword>
<organism evidence="2 3">
    <name type="scientific">Ovis ammon polii</name>
    <dbReference type="NCBI Taxonomy" id="230172"/>
    <lineage>
        <taxon>Eukaryota</taxon>
        <taxon>Metazoa</taxon>
        <taxon>Chordata</taxon>
        <taxon>Craniata</taxon>
        <taxon>Vertebrata</taxon>
        <taxon>Euteleostomi</taxon>
        <taxon>Mammalia</taxon>
        <taxon>Eutheria</taxon>
        <taxon>Laurasiatheria</taxon>
        <taxon>Artiodactyla</taxon>
        <taxon>Ruminantia</taxon>
        <taxon>Pecora</taxon>
        <taxon>Bovidae</taxon>
        <taxon>Caprinae</taxon>
        <taxon>Ovis</taxon>
    </lineage>
</organism>
<evidence type="ECO:0000313" key="3">
    <source>
        <dbReference type="Proteomes" id="UP001214576"/>
    </source>
</evidence>
<keyword evidence="3" id="KW-1185">Reference proteome</keyword>
<evidence type="ECO:0000313" key="2">
    <source>
        <dbReference type="EMBL" id="KAI4546410.1"/>
    </source>
</evidence>